<sequence>MDLRMKKKLILFDVDGTLVDSYPYYEKIMLAALPKFGVNPSQAQLSRAFTMTAKQEVEYFKIPVGRLDEWFAEYDAIAQKVELQPEAYPGVDRMFDHLLAAPDVKLGIVTSRTTADAQENLQSFWWFQKMSLIVTSSDTKHPKPSAEPLQFALNTLGYQAEDAFYIGDADTDESSAIKAKVAFGGALWGTGTRDNFKSEPLLLDSPEDVIMIV</sequence>
<name>A0A0R2K3M5_9LACO</name>
<dbReference type="InterPro" id="IPR041492">
    <property type="entry name" value="HAD_2"/>
</dbReference>
<dbReference type="PANTHER" id="PTHR43434:SF1">
    <property type="entry name" value="PHOSPHOGLYCOLATE PHOSPHATASE"/>
    <property type="match status" value="1"/>
</dbReference>
<proteinExistence type="predicted"/>
<organism evidence="1 2">
    <name type="scientific">Ligilactobacillus acidipiscis</name>
    <dbReference type="NCBI Taxonomy" id="89059"/>
    <lineage>
        <taxon>Bacteria</taxon>
        <taxon>Bacillati</taxon>
        <taxon>Bacillota</taxon>
        <taxon>Bacilli</taxon>
        <taxon>Lactobacillales</taxon>
        <taxon>Lactobacillaceae</taxon>
        <taxon>Ligilactobacillus</taxon>
    </lineage>
</organism>
<dbReference type="Proteomes" id="UP000051491">
    <property type="component" value="Unassembled WGS sequence"/>
</dbReference>
<dbReference type="GO" id="GO:0008967">
    <property type="term" value="F:phosphoglycolate phosphatase activity"/>
    <property type="evidence" value="ECO:0007669"/>
    <property type="project" value="TreeGrafter"/>
</dbReference>
<dbReference type="SUPFAM" id="SSF56784">
    <property type="entry name" value="HAD-like"/>
    <property type="match status" value="1"/>
</dbReference>
<dbReference type="InterPro" id="IPR006439">
    <property type="entry name" value="HAD-SF_hydro_IA"/>
</dbReference>
<dbReference type="EMBL" id="JQBK01000096">
    <property type="protein sequence ID" value="KRN80967.1"/>
    <property type="molecule type" value="Genomic_DNA"/>
</dbReference>
<dbReference type="PATRIC" id="fig|89059.3.peg.2376"/>
<dbReference type="GO" id="GO:0006281">
    <property type="term" value="P:DNA repair"/>
    <property type="evidence" value="ECO:0007669"/>
    <property type="project" value="TreeGrafter"/>
</dbReference>
<dbReference type="Gene3D" id="3.40.50.1000">
    <property type="entry name" value="HAD superfamily/HAD-like"/>
    <property type="match status" value="1"/>
</dbReference>
<dbReference type="PANTHER" id="PTHR43434">
    <property type="entry name" value="PHOSPHOGLYCOLATE PHOSPHATASE"/>
    <property type="match status" value="1"/>
</dbReference>
<dbReference type="InterPro" id="IPR036412">
    <property type="entry name" value="HAD-like_sf"/>
</dbReference>
<dbReference type="InterPro" id="IPR023198">
    <property type="entry name" value="PGP-like_dom2"/>
</dbReference>
<gene>
    <name evidence="1" type="ORF">IV43_GL002256</name>
</gene>
<dbReference type="STRING" id="89059.LAC1533_0318"/>
<evidence type="ECO:0000313" key="1">
    <source>
        <dbReference type="EMBL" id="KRN80967.1"/>
    </source>
</evidence>
<accession>A0A0R2K3M5</accession>
<evidence type="ECO:0000313" key="2">
    <source>
        <dbReference type="Proteomes" id="UP000051491"/>
    </source>
</evidence>
<dbReference type="AlphaFoldDB" id="A0A0R2K3M5"/>
<dbReference type="SFLD" id="SFLDG01129">
    <property type="entry name" value="C1.5:_HAD__Beta-PGM__Phosphata"/>
    <property type="match status" value="1"/>
</dbReference>
<dbReference type="NCBIfam" id="TIGR01549">
    <property type="entry name" value="HAD-SF-IA-v1"/>
    <property type="match status" value="1"/>
</dbReference>
<dbReference type="Gene3D" id="1.10.150.240">
    <property type="entry name" value="Putative phosphatase, domain 2"/>
    <property type="match status" value="1"/>
</dbReference>
<dbReference type="InterPro" id="IPR023214">
    <property type="entry name" value="HAD_sf"/>
</dbReference>
<dbReference type="Pfam" id="PF13419">
    <property type="entry name" value="HAD_2"/>
    <property type="match status" value="1"/>
</dbReference>
<dbReference type="SFLD" id="SFLDS00003">
    <property type="entry name" value="Haloacid_Dehalogenase"/>
    <property type="match status" value="1"/>
</dbReference>
<reference evidence="1 2" key="1">
    <citation type="journal article" date="2015" name="Genome Announc.">
        <title>Expanding the biotechnology potential of lactobacilli through comparative genomics of 213 strains and associated genera.</title>
        <authorList>
            <person name="Sun Z."/>
            <person name="Harris H.M."/>
            <person name="McCann A."/>
            <person name="Guo C."/>
            <person name="Argimon S."/>
            <person name="Zhang W."/>
            <person name="Yang X."/>
            <person name="Jeffery I.B."/>
            <person name="Cooney J.C."/>
            <person name="Kagawa T.F."/>
            <person name="Liu W."/>
            <person name="Song Y."/>
            <person name="Salvetti E."/>
            <person name="Wrobel A."/>
            <person name="Rasinkangas P."/>
            <person name="Parkhill J."/>
            <person name="Rea M.C."/>
            <person name="O'Sullivan O."/>
            <person name="Ritari J."/>
            <person name="Douillard F.P."/>
            <person name="Paul Ross R."/>
            <person name="Yang R."/>
            <person name="Briner A.E."/>
            <person name="Felis G.E."/>
            <person name="de Vos W.M."/>
            <person name="Barrangou R."/>
            <person name="Klaenhammer T.R."/>
            <person name="Caufield P.W."/>
            <person name="Cui Y."/>
            <person name="Zhang H."/>
            <person name="O'Toole P.W."/>
        </authorList>
    </citation>
    <scope>NUCLEOTIDE SEQUENCE [LARGE SCALE GENOMIC DNA]</scope>
    <source>
        <strain evidence="1 2">DSM 15353</strain>
    </source>
</reference>
<protein>
    <submittedName>
        <fullName evidence="1">Phosphoglycolate phosphatase</fullName>
    </submittedName>
</protein>
<dbReference type="InterPro" id="IPR050155">
    <property type="entry name" value="HAD-like_hydrolase_sf"/>
</dbReference>
<dbReference type="GO" id="GO:0005829">
    <property type="term" value="C:cytosol"/>
    <property type="evidence" value="ECO:0007669"/>
    <property type="project" value="TreeGrafter"/>
</dbReference>
<comment type="caution">
    <text evidence="1">The sequence shown here is derived from an EMBL/GenBank/DDBJ whole genome shotgun (WGS) entry which is preliminary data.</text>
</comment>